<keyword evidence="1" id="KW-0472">Membrane</keyword>
<feature type="transmembrane region" description="Helical" evidence="1">
    <location>
        <begin position="54"/>
        <end position="76"/>
    </location>
</feature>
<evidence type="ECO:0000256" key="1">
    <source>
        <dbReference type="SAM" id="Phobius"/>
    </source>
</evidence>
<evidence type="ECO:0000313" key="3">
    <source>
        <dbReference type="Proteomes" id="UP000305202"/>
    </source>
</evidence>
<dbReference type="EMBL" id="SZPQ01000002">
    <property type="protein sequence ID" value="TKI08215.1"/>
    <property type="molecule type" value="Genomic_DNA"/>
</dbReference>
<comment type="caution">
    <text evidence="2">The sequence shown here is derived from an EMBL/GenBank/DDBJ whole genome shotgun (WGS) entry which is preliminary data.</text>
</comment>
<sequence>MSVEPSMGIIATGRYPRLSRDGCDDTIPRLVRFPAPPYPLARRRDDEMMPKRKYLLWLLYAVIIAELVILTFHWSLFPWES</sequence>
<gene>
    <name evidence="2" type="ORF">FCN80_03440</name>
</gene>
<protein>
    <submittedName>
        <fullName evidence="2">Uncharacterized protein</fullName>
    </submittedName>
</protein>
<proteinExistence type="predicted"/>
<accession>A0ABY2SRV9</accession>
<keyword evidence="1" id="KW-1133">Transmembrane helix</keyword>
<dbReference type="Proteomes" id="UP000305202">
    <property type="component" value="Unassembled WGS sequence"/>
</dbReference>
<keyword evidence="3" id="KW-1185">Reference proteome</keyword>
<evidence type="ECO:0000313" key="2">
    <source>
        <dbReference type="EMBL" id="TKI08215.1"/>
    </source>
</evidence>
<dbReference type="RefSeq" id="WP_136988489.1">
    <property type="nucleotide sequence ID" value="NZ_SZPQ01000002.1"/>
</dbReference>
<name>A0ABY2SRV9_9HYPH</name>
<keyword evidence="1" id="KW-0812">Transmembrane</keyword>
<organism evidence="2 3">
    <name type="scientific">Martelella alba</name>
    <dbReference type="NCBI Taxonomy" id="2590451"/>
    <lineage>
        <taxon>Bacteria</taxon>
        <taxon>Pseudomonadati</taxon>
        <taxon>Pseudomonadota</taxon>
        <taxon>Alphaproteobacteria</taxon>
        <taxon>Hyphomicrobiales</taxon>
        <taxon>Aurantimonadaceae</taxon>
        <taxon>Martelella</taxon>
    </lineage>
</organism>
<reference evidence="2 3" key="1">
    <citation type="submission" date="2019-04" db="EMBL/GenBank/DDBJ databases">
        <authorList>
            <person name="Li M."/>
            <person name="Gao C."/>
        </authorList>
    </citation>
    <scope>NUCLEOTIDE SEQUENCE [LARGE SCALE GENOMIC DNA]</scope>
    <source>
        <strain evidence="2 3">BGMRC 2031</strain>
    </source>
</reference>